<reference evidence="1" key="1">
    <citation type="submission" date="2019-12" db="EMBL/GenBank/DDBJ databases">
        <title>An insight into the sialome of adult female Ixodes ricinus ticks feeding for 6 days.</title>
        <authorList>
            <person name="Perner J."/>
            <person name="Ribeiro J.M.C."/>
        </authorList>
    </citation>
    <scope>NUCLEOTIDE SEQUENCE</scope>
    <source>
        <strain evidence="1">Semi-engorged</strain>
        <tissue evidence="1">Salivary glands</tissue>
    </source>
</reference>
<dbReference type="AlphaFoldDB" id="A0A6B0U4S3"/>
<name>A0A6B0U4S3_IXORI</name>
<sequence length="76" mass="7941">MLSTLFLLAAAVLFIASLTFAMSGAGFLSSFFMKFTVSSTNSGSSSNALTAVSRGKAVFNAQAALPPCFRILTFSF</sequence>
<dbReference type="EMBL" id="GIFC01001587">
    <property type="protein sequence ID" value="MXU83670.1"/>
    <property type="molecule type" value="Transcribed_RNA"/>
</dbReference>
<evidence type="ECO:0000313" key="1">
    <source>
        <dbReference type="EMBL" id="MXU83670.1"/>
    </source>
</evidence>
<proteinExistence type="predicted"/>
<protein>
    <submittedName>
        <fullName evidence="1">Putative secreted protein</fullName>
    </submittedName>
</protein>
<accession>A0A6B0U4S3</accession>
<organism evidence="1">
    <name type="scientific">Ixodes ricinus</name>
    <name type="common">Common tick</name>
    <name type="synonym">Acarus ricinus</name>
    <dbReference type="NCBI Taxonomy" id="34613"/>
    <lineage>
        <taxon>Eukaryota</taxon>
        <taxon>Metazoa</taxon>
        <taxon>Ecdysozoa</taxon>
        <taxon>Arthropoda</taxon>
        <taxon>Chelicerata</taxon>
        <taxon>Arachnida</taxon>
        <taxon>Acari</taxon>
        <taxon>Parasitiformes</taxon>
        <taxon>Ixodida</taxon>
        <taxon>Ixodoidea</taxon>
        <taxon>Ixodidae</taxon>
        <taxon>Ixodinae</taxon>
        <taxon>Ixodes</taxon>
    </lineage>
</organism>